<accession>A0A8J5CUE4</accession>
<organism evidence="2 3">
    <name type="scientific">Chionoecetes opilio</name>
    <name type="common">Atlantic snow crab</name>
    <name type="synonym">Cancer opilio</name>
    <dbReference type="NCBI Taxonomy" id="41210"/>
    <lineage>
        <taxon>Eukaryota</taxon>
        <taxon>Metazoa</taxon>
        <taxon>Ecdysozoa</taxon>
        <taxon>Arthropoda</taxon>
        <taxon>Crustacea</taxon>
        <taxon>Multicrustacea</taxon>
        <taxon>Malacostraca</taxon>
        <taxon>Eumalacostraca</taxon>
        <taxon>Eucarida</taxon>
        <taxon>Decapoda</taxon>
        <taxon>Pleocyemata</taxon>
        <taxon>Brachyura</taxon>
        <taxon>Eubrachyura</taxon>
        <taxon>Majoidea</taxon>
        <taxon>Majidae</taxon>
        <taxon>Chionoecetes</taxon>
    </lineage>
</organism>
<name>A0A8J5CUE4_CHIOP</name>
<proteinExistence type="predicted"/>
<feature type="compositionally biased region" description="Pro residues" evidence="1">
    <location>
        <begin position="88"/>
        <end position="101"/>
    </location>
</feature>
<gene>
    <name evidence="2" type="ORF">GWK47_049028</name>
</gene>
<protein>
    <submittedName>
        <fullName evidence="2">Uncharacterized protein</fullName>
    </submittedName>
</protein>
<evidence type="ECO:0000313" key="2">
    <source>
        <dbReference type="EMBL" id="KAG0720152.1"/>
    </source>
</evidence>
<dbReference type="AlphaFoldDB" id="A0A8J5CUE4"/>
<dbReference type="EMBL" id="JACEEZ010013321">
    <property type="protein sequence ID" value="KAG0720152.1"/>
    <property type="molecule type" value="Genomic_DNA"/>
</dbReference>
<evidence type="ECO:0000313" key="3">
    <source>
        <dbReference type="Proteomes" id="UP000770661"/>
    </source>
</evidence>
<evidence type="ECO:0000256" key="1">
    <source>
        <dbReference type="SAM" id="MobiDB-lite"/>
    </source>
</evidence>
<feature type="region of interest" description="Disordered" evidence="1">
    <location>
        <begin position="43"/>
        <end position="113"/>
    </location>
</feature>
<keyword evidence="3" id="KW-1185">Reference proteome</keyword>
<dbReference type="Proteomes" id="UP000770661">
    <property type="component" value="Unassembled WGS sequence"/>
</dbReference>
<comment type="caution">
    <text evidence="2">The sequence shown here is derived from an EMBL/GenBank/DDBJ whole genome shotgun (WGS) entry which is preliminary data.</text>
</comment>
<reference evidence="2" key="1">
    <citation type="submission" date="2020-07" db="EMBL/GenBank/DDBJ databases">
        <title>The High-quality genome of the commercially important snow crab, Chionoecetes opilio.</title>
        <authorList>
            <person name="Jeong J.-H."/>
            <person name="Ryu S."/>
        </authorList>
    </citation>
    <scope>NUCLEOTIDE SEQUENCE</scope>
    <source>
        <strain evidence="2">MADBK_172401_WGS</strain>
        <tissue evidence="2">Digestive gland</tissue>
    </source>
</reference>
<sequence length="113" mass="11842">MGDLWELRDGRACVMQSETSLGAPRHRGASMACAGQIFRRDVEGVGEREPPAGHTQGSSPCRQHGAHQHLLAPTPHHAGITGVAGGPCPRPTYNAPPPGGPPRQIHPHAVACL</sequence>